<proteinExistence type="predicted"/>
<evidence type="ECO:0000313" key="2">
    <source>
        <dbReference type="Proteomes" id="UP000240621"/>
    </source>
</evidence>
<dbReference type="Proteomes" id="UP000240621">
    <property type="component" value="Unassembled WGS sequence"/>
</dbReference>
<dbReference type="AlphaFoldDB" id="A0A2P8C838"/>
<name>A0A2P8C838_9BACT</name>
<dbReference type="Gene3D" id="3.30.1150.10">
    <property type="match status" value="1"/>
</dbReference>
<reference evidence="1 2" key="1">
    <citation type="submission" date="2018-03" db="EMBL/GenBank/DDBJ databases">
        <title>Genomic Encyclopedia of Archaeal and Bacterial Type Strains, Phase II (KMG-II): from individual species to whole genera.</title>
        <authorList>
            <person name="Goeker M."/>
        </authorList>
    </citation>
    <scope>NUCLEOTIDE SEQUENCE [LARGE SCALE GENOMIC DNA]</scope>
    <source>
        <strain evidence="1 2">DSM 27267</strain>
    </source>
</reference>
<evidence type="ECO:0000313" key="1">
    <source>
        <dbReference type="EMBL" id="PSK81121.1"/>
    </source>
</evidence>
<organism evidence="1 2">
    <name type="scientific">Prolixibacter denitrificans</name>
    <dbReference type="NCBI Taxonomy" id="1541063"/>
    <lineage>
        <taxon>Bacteria</taxon>
        <taxon>Pseudomonadati</taxon>
        <taxon>Bacteroidota</taxon>
        <taxon>Bacteroidia</taxon>
        <taxon>Marinilabiliales</taxon>
        <taxon>Prolixibacteraceae</taxon>
        <taxon>Prolixibacter</taxon>
    </lineage>
</organism>
<evidence type="ECO:0008006" key="3">
    <source>
        <dbReference type="Google" id="ProtNLM"/>
    </source>
</evidence>
<dbReference type="SUPFAM" id="SSF74653">
    <property type="entry name" value="TolA/TonB C-terminal domain"/>
    <property type="match status" value="1"/>
</dbReference>
<dbReference type="EMBL" id="PYGC01000011">
    <property type="protein sequence ID" value="PSK81121.1"/>
    <property type="molecule type" value="Genomic_DNA"/>
</dbReference>
<accession>A0A2P8C838</accession>
<sequence length="245" mass="29063">MSTYFSKVDWEDLDCYGKKVYVSTTFGKDGKLKDTRVLRAVNPACDSMAFYFVKGLKEWLPGLHRGRFVDISFVFPIRFDSTFNDRKSGSSFFLDETEEEYAKRKAYFDFVYSNEYGQEIIGDFELFRNYLAEVLSDSQHVYIFTDYEFPRKEGIELRFKPPENKDLHLLVRAPKQNRVLYDYRIRRGKVRIPREKKLFLLFYQEGTPPLLQTGIMYAKDDTTINLTLEHYTKGQLLDEIKEIQQ</sequence>
<protein>
    <recommendedName>
        <fullName evidence="3">TonB-like protein</fullName>
    </recommendedName>
</protein>
<comment type="caution">
    <text evidence="1">The sequence shown here is derived from an EMBL/GenBank/DDBJ whole genome shotgun (WGS) entry which is preliminary data.</text>
</comment>
<gene>
    <name evidence="1" type="ORF">CLV93_11198</name>
</gene>